<dbReference type="Proteomes" id="UP000568380">
    <property type="component" value="Unassembled WGS sequence"/>
</dbReference>
<organism evidence="2 3">
    <name type="scientific">Nonomuraea endophytica</name>
    <dbReference type="NCBI Taxonomy" id="714136"/>
    <lineage>
        <taxon>Bacteria</taxon>
        <taxon>Bacillati</taxon>
        <taxon>Actinomycetota</taxon>
        <taxon>Actinomycetes</taxon>
        <taxon>Streptosporangiales</taxon>
        <taxon>Streptosporangiaceae</taxon>
        <taxon>Nonomuraea</taxon>
    </lineage>
</organism>
<protein>
    <submittedName>
        <fullName evidence="2">Uncharacterized protein</fullName>
    </submittedName>
</protein>
<accession>A0A7W8A0W5</accession>
<name>A0A7W8A0W5_9ACTN</name>
<dbReference type="EMBL" id="JACHIN010000003">
    <property type="protein sequence ID" value="MBB5077473.1"/>
    <property type="molecule type" value="Genomic_DNA"/>
</dbReference>
<comment type="caution">
    <text evidence="2">The sequence shown here is derived from an EMBL/GenBank/DDBJ whole genome shotgun (WGS) entry which is preliminary data.</text>
</comment>
<evidence type="ECO:0000313" key="3">
    <source>
        <dbReference type="Proteomes" id="UP000568380"/>
    </source>
</evidence>
<dbReference type="AlphaFoldDB" id="A0A7W8A0W5"/>
<keyword evidence="3" id="KW-1185">Reference proteome</keyword>
<evidence type="ECO:0000313" key="2">
    <source>
        <dbReference type="EMBL" id="MBB5077473.1"/>
    </source>
</evidence>
<feature type="region of interest" description="Disordered" evidence="1">
    <location>
        <begin position="23"/>
        <end position="42"/>
    </location>
</feature>
<proteinExistence type="predicted"/>
<reference evidence="2 3" key="1">
    <citation type="submission" date="2020-08" db="EMBL/GenBank/DDBJ databases">
        <title>Genomic Encyclopedia of Type Strains, Phase IV (KMG-IV): sequencing the most valuable type-strain genomes for metagenomic binning, comparative biology and taxonomic classification.</title>
        <authorList>
            <person name="Goeker M."/>
        </authorList>
    </citation>
    <scope>NUCLEOTIDE SEQUENCE [LARGE SCALE GENOMIC DNA]</scope>
    <source>
        <strain evidence="2 3">DSM 45385</strain>
    </source>
</reference>
<evidence type="ECO:0000256" key="1">
    <source>
        <dbReference type="SAM" id="MobiDB-lite"/>
    </source>
</evidence>
<gene>
    <name evidence="2" type="ORF">HNR40_002946</name>
</gene>
<sequence length="66" mass="7641">MAGFSGKMNGFWRLGDRTDVTGREVGTEEDIEQRGLARSGLPHDDHRKRLSRLFIVFMQNIRFYAP</sequence>